<evidence type="ECO:0000256" key="4">
    <source>
        <dbReference type="ARBA" id="ARBA00022824"/>
    </source>
</evidence>
<proteinExistence type="evidence at transcript level"/>
<evidence type="ECO:0000256" key="2">
    <source>
        <dbReference type="ARBA" id="ARBA00022448"/>
    </source>
</evidence>
<keyword evidence="3" id="KW-0732">Signal</keyword>
<keyword evidence="7" id="KW-1015">Disulfide bond</keyword>
<evidence type="ECO:0000256" key="5">
    <source>
        <dbReference type="ARBA" id="ARBA00022982"/>
    </source>
</evidence>
<dbReference type="InterPro" id="IPR052454">
    <property type="entry name" value="TMX_domain-containing"/>
</dbReference>
<sequence>YEKKHLNTKHYTIRWEDDVKANPSSIGLWGYSNAMIPKSPVNIDVCPRSSRKSESSYLMAEYGDGLITRIDEGNWKEVLTGEWLLLICSSHQPSCGDWKAVLYQLASTSMGCLDVDLAFGDLSTNFWLRGRFSAFREANVYHVVDGEFRRLSSSHDTNSILNLLLLREWSELPPMPFWLHPTSTWSTSAEFVLKTAVDLKDLDILGRNAWKTALILDLIFFIVTPYILWLTIMTTTENMMVNDEFKLGPTESSSPLPLKSISKIKSTTPIFLQKLRQLRESKFKSI</sequence>
<feature type="transmembrane region" description="Helical" evidence="9">
    <location>
        <begin position="214"/>
        <end position="232"/>
    </location>
</feature>
<keyword evidence="2" id="KW-0813">Transport</keyword>
<evidence type="ECO:0000256" key="9">
    <source>
        <dbReference type="SAM" id="Phobius"/>
    </source>
</evidence>
<comment type="subcellular location">
    <subcellularLocation>
        <location evidence="1">Endoplasmic reticulum membrane</location>
        <topology evidence="1">Single-pass membrane protein</topology>
    </subcellularLocation>
</comment>
<dbReference type="HOGENOM" id="CLU_1112305_0_0_1"/>
<reference evidence="10" key="1">
    <citation type="submission" date="2005-06" db="EMBL/GenBank/DDBJ databases">
        <authorList>
            <person name="Stapleton M."/>
            <person name="Carlson J."/>
            <person name="Chavez C."/>
            <person name="Frise E."/>
            <person name="George R."/>
            <person name="Pacleb J."/>
            <person name="Park S."/>
            <person name="Wan K."/>
            <person name="Yu C."/>
            <person name="Celniker S."/>
        </authorList>
    </citation>
    <scope>NUCLEOTIDE SEQUENCE</scope>
</reference>
<keyword evidence="8" id="KW-0676">Redox-active center</keyword>
<keyword evidence="4" id="KW-0256">Endoplasmic reticulum</keyword>
<evidence type="ECO:0000256" key="8">
    <source>
        <dbReference type="ARBA" id="ARBA00023284"/>
    </source>
</evidence>
<keyword evidence="9" id="KW-0472">Membrane</keyword>
<dbReference type="ExpressionAtlas" id="Q4QQ33">
    <property type="expression patterns" value="baseline and differential"/>
</dbReference>
<dbReference type="PANTHER" id="PTHR46107">
    <property type="entry name" value="DUMPY: SHORTER THAN WILD-TYPE"/>
    <property type="match status" value="1"/>
</dbReference>
<keyword evidence="6 9" id="KW-1133">Transmembrane helix</keyword>
<dbReference type="OrthoDB" id="7872462at2759"/>
<evidence type="ECO:0000256" key="1">
    <source>
        <dbReference type="ARBA" id="ARBA00004389"/>
    </source>
</evidence>
<evidence type="ECO:0000256" key="6">
    <source>
        <dbReference type="ARBA" id="ARBA00022989"/>
    </source>
</evidence>
<evidence type="ECO:0000256" key="7">
    <source>
        <dbReference type="ARBA" id="ARBA00023157"/>
    </source>
</evidence>
<name>Q4QQ33_DROME</name>
<dbReference type="Bgee" id="FBgn0036221">
    <property type="expression patterns" value="Expressed in early-mid elongation-stage spermatid (Drosophila) in testis and 19 other cell types or tissues"/>
</dbReference>
<dbReference type="GO" id="GO:0005789">
    <property type="term" value="C:endoplasmic reticulum membrane"/>
    <property type="evidence" value="ECO:0007669"/>
    <property type="project" value="UniProtKB-SubCell"/>
</dbReference>
<dbReference type="PANTHER" id="PTHR46107:SF3">
    <property type="entry name" value="THIOREDOXIN DOMAIN-CONTAINING PROTEIN"/>
    <property type="match status" value="1"/>
</dbReference>
<feature type="non-terminal residue" evidence="10">
    <location>
        <position position="1"/>
    </location>
</feature>
<keyword evidence="5" id="KW-0249">Electron transport</keyword>
<dbReference type="EMBL" id="BT023583">
    <property type="protein sequence ID" value="AAY84983.1"/>
    <property type="molecule type" value="mRNA"/>
</dbReference>
<dbReference type="VEuPathDB" id="VectorBase:FBgn0036221"/>
<evidence type="ECO:0000313" key="10">
    <source>
        <dbReference type="EMBL" id="AAY84983.1"/>
    </source>
</evidence>
<accession>Q4QQ33</accession>
<keyword evidence="9" id="KW-0812">Transmembrane</keyword>
<protein>
    <submittedName>
        <fullName evidence="10">IP09422p</fullName>
    </submittedName>
</protein>
<organism evidence="10">
    <name type="scientific">Drosophila melanogaster</name>
    <name type="common">Fruit fly</name>
    <dbReference type="NCBI Taxonomy" id="7227"/>
    <lineage>
        <taxon>Eukaryota</taxon>
        <taxon>Metazoa</taxon>
        <taxon>Ecdysozoa</taxon>
        <taxon>Arthropoda</taxon>
        <taxon>Hexapoda</taxon>
        <taxon>Insecta</taxon>
        <taxon>Pterygota</taxon>
        <taxon>Neoptera</taxon>
        <taxon>Endopterygota</taxon>
        <taxon>Diptera</taxon>
        <taxon>Brachycera</taxon>
        <taxon>Muscomorpha</taxon>
        <taxon>Ephydroidea</taxon>
        <taxon>Drosophilidae</taxon>
        <taxon>Drosophila</taxon>
        <taxon>Sophophora</taxon>
    </lineage>
</organism>
<dbReference type="AlphaFoldDB" id="Q4QQ33"/>
<evidence type="ECO:0000256" key="3">
    <source>
        <dbReference type="ARBA" id="ARBA00022729"/>
    </source>
</evidence>